<dbReference type="AlphaFoldDB" id="A0A9D4MND7"/>
<evidence type="ECO:0000256" key="6">
    <source>
        <dbReference type="ARBA" id="ARBA00023180"/>
    </source>
</evidence>
<dbReference type="GO" id="GO:0005576">
    <property type="term" value="C:extracellular region"/>
    <property type="evidence" value="ECO:0007669"/>
    <property type="project" value="UniProtKB-SubCell"/>
</dbReference>
<evidence type="ECO:0000256" key="5">
    <source>
        <dbReference type="ARBA" id="ARBA00023157"/>
    </source>
</evidence>
<dbReference type="Pfam" id="PF00147">
    <property type="entry name" value="Fibrinogen_C"/>
    <property type="match status" value="1"/>
</dbReference>
<keyword evidence="9" id="KW-1185">Reference proteome</keyword>
<reference evidence="8" key="2">
    <citation type="submission" date="2020-11" db="EMBL/GenBank/DDBJ databases">
        <authorList>
            <person name="McCartney M.A."/>
            <person name="Auch B."/>
            <person name="Kono T."/>
            <person name="Mallez S."/>
            <person name="Becker A."/>
            <person name="Gohl D.M."/>
            <person name="Silverstein K.A.T."/>
            <person name="Koren S."/>
            <person name="Bechman K.B."/>
            <person name="Herman A."/>
            <person name="Abrahante J.E."/>
            <person name="Garbe J."/>
        </authorList>
    </citation>
    <scope>NUCLEOTIDE SEQUENCE</scope>
    <source>
        <strain evidence="8">Duluth1</strain>
        <tissue evidence="8">Whole animal</tissue>
    </source>
</reference>
<evidence type="ECO:0000259" key="7">
    <source>
        <dbReference type="PROSITE" id="PS51406"/>
    </source>
</evidence>
<dbReference type="SUPFAM" id="SSF56496">
    <property type="entry name" value="Fibrinogen C-terminal domain-like"/>
    <property type="match status" value="1"/>
</dbReference>
<keyword evidence="6" id="KW-0325">Glycoprotein</keyword>
<proteinExistence type="predicted"/>
<keyword evidence="2" id="KW-0964">Secreted</keyword>
<gene>
    <name evidence="8" type="ORF">DPMN_003183</name>
</gene>
<accession>A0A9D4MND7</accession>
<evidence type="ECO:0000313" key="9">
    <source>
        <dbReference type="Proteomes" id="UP000828390"/>
    </source>
</evidence>
<dbReference type="Proteomes" id="UP000828390">
    <property type="component" value="Unassembled WGS sequence"/>
</dbReference>
<dbReference type="InterPro" id="IPR002181">
    <property type="entry name" value="Fibrinogen_a/b/g_C_dom"/>
</dbReference>
<dbReference type="Gene3D" id="3.90.215.10">
    <property type="entry name" value="Gamma Fibrinogen, chain A, domain 1"/>
    <property type="match status" value="1"/>
</dbReference>
<dbReference type="InterPro" id="IPR037579">
    <property type="entry name" value="FIB_ANG-like"/>
</dbReference>
<dbReference type="InterPro" id="IPR036056">
    <property type="entry name" value="Fibrinogen-like_C"/>
</dbReference>
<sequence length="173" mass="19960">MSDTFNKSMTHLNKETTELRHDLLREVKRMDDSKEKELKFKDASMQVKSLIERMGALMDNFTSHVTQYVSRVQSDMRTLQGVCKTRSTTNDVNPKPTSCDDVDKSGVHTIYPYFKPSGLAVYCEIDQDKACLVIQRRKFGTVDFDRSWEEYKTGFGNLSGGFLARERVYLPSY</sequence>
<dbReference type="PANTHER" id="PTHR47221:SF6">
    <property type="entry name" value="FIBRINOGEN ALPHA CHAIN"/>
    <property type="match status" value="1"/>
</dbReference>
<feature type="domain" description="Fibrinogen C-terminal" evidence="7">
    <location>
        <begin position="90"/>
        <end position="173"/>
    </location>
</feature>
<dbReference type="PROSITE" id="PS51406">
    <property type="entry name" value="FIBRINOGEN_C_2"/>
    <property type="match status" value="1"/>
</dbReference>
<keyword evidence="3" id="KW-0732">Signal</keyword>
<comment type="caution">
    <text evidence="8">The sequence shown here is derived from an EMBL/GenBank/DDBJ whole genome shotgun (WGS) entry which is preliminary data.</text>
</comment>
<evidence type="ECO:0000256" key="3">
    <source>
        <dbReference type="ARBA" id="ARBA00022729"/>
    </source>
</evidence>
<dbReference type="PANTHER" id="PTHR47221">
    <property type="entry name" value="FIBRINOGEN ALPHA CHAIN"/>
    <property type="match status" value="1"/>
</dbReference>
<keyword evidence="4" id="KW-0175">Coiled coil</keyword>
<organism evidence="8 9">
    <name type="scientific">Dreissena polymorpha</name>
    <name type="common">Zebra mussel</name>
    <name type="synonym">Mytilus polymorpha</name>
    <dbReference type="NCBI Taxonomy" id="45954"/>
    <lineage>
        <taxon>Eukaryota</taxon>
        <taxon>Metazoa</taxon>
        <taxon>Spiralia</taxon>
        <taxon>Lophotrochozoa</taxon>
        <taxon>Mollusca</taxon>
        <taxon>Bivalvia</taxon>
        <taxon>Autobranchia</taxon>
        <taxon>Heteroconchia</taxon>
        <taxon>Euheterodonta</taxon>
        <taxon>Imparidentia</taxon>
        <taxon>Neoheterodontei</taxon>
        <taxon>Myida</taxon>
        <taxon>Dreissenoidea</taxon>
        <taxon>Dreissenidae</taxon>
        <taxon>Dreissena</taxon>
    </lineage>
</organism>
<protein>
    <recommendedName>
        <fullName evidence="7">Fibrinogen C-terminal domain-containing protein</fullName>
    </recommendedName>
</protein>
<reference evidence="8" key="1">
    <citation type="journal article" date="2019" name="bioRxiv">
        <title>The Genome of the Zebra Mussel, Dreissena polymorpha: A Resource for Invasive Species Research.</title>
        <authorList>
            <person name="McCartney M.A."/>
            <person name="Auch B."/>
            <person name="Kono T."/>
            <person name="Mallez S."/>
            <person name="Zhang Y."/>
            <person name="Obille A."/>
            <person name="Becker A."/>
            <person name="Abrahante J.E."/>
            <person name="Garbe J."/>
            <person name="Badalamenti J.P."/>
            <person name="Herman A."/>
            <person name="Mangelson H."/>
            <person name="Liachko I."/>
            <person name="Sullivan S."/>
            <person name="Sone E.D."/>
            <person name="Koren S."/>
            <person name="Silverstein K.A.T."/>
            <person name="Beckman K.B."/>
            <person name="Gohl D.M."/>
        </authorList>
    </citation>
    <scope>NUCLEOTIDE SEQUENCE</scope>
    <source>
        <strain evidence="8">Duluth1</strain>
        <tissue evidence="8">Whole animal</tissue>
    </source>
</reference>
<dbReference type="InterPro" id="IPR014716">
    <property type="entry name" value="Fibrinogen_a/b/g_C_1"/>
</dbReference>
<name>A0A9D4MND7_DREPO</name>
<evidence type="ECO:0000256" key="2">
    <source>
        <dbReference type="ARBA" id="ARBA00022525"/>
    </source>
</evidence>
<dbReference type="EMBL" id="JAIWYP010000001">
    <property type="protein sequence ID" value="KAH3879280.1"/>
    <property type="molecule type" value="Genomic_DNA"/>
</dbReference>
<keyword evidence="5" id="KW-1015">Disulfide bond</keyword>
<evidence type="ECO:0000256" key="4">
    <source>
        <dbReference type="ARBA" id="ARBA00023054"/>
    </source>
</evidence>
<evidence type="ECO:0000256" key="1">
    <source>
        <dbReference type="ARBA" id="ARBA00004613"/>
    </source>
</evidence>
<comment type="subcellular location">
    <subcellularLocation>
        <location evidence="1">Secreted</location>
    </subcellularLocation>
</comment>
<evidence type="ECO:0000313" key="8">
    <source>
        <dbReference type="EMBL" id="KAH3879280.1"/>
    </source>
</evidence>